<dbReference type="InterPro" id="IPR036259">
    <property type="entry name" value="MFS_trans_sf"/>
</dbReference>
<dbReference type="HOGENOM" id="CLU_001265_59_0_5"/>
<evidence type="ECO:0000256" key="1">
    <source>
        <dbReference type="ARBA" id="ARBA00022692"/>
    </source>
</evidence>
<evidence type="ECO:0000256" key="4">
    <source>
        <dbReference type="SAM" id="MobiDB-lite"/>
    </source>
</evidence>
<dbReference type="Gene3D" id="1.20.1250.20">
    <property type="entry name" value="MFS general substrate transporter like domains"/>
    <property type="match status" value="1"/>
</dbReference>
<dbReference type="SUPFAM" id="SSF103473">
    <property type="entry name" value="MFS general substrate transporter"/>
    <property type="match status" value="1"/>
</dbReference>
<gene>
    <name evidence="6" type="ordered locus">TMO_0203</name>
</gene>
<evidence type="ECO:0000256" key="3">
    <source>
        <dbReference type="ARBA" id="ARBA00023136"/>
    </source>
</evidence>
<dbReference type="KEGG" id="tmo:TMO_0203"/>
<dbReference type="EMBL" id="CP003236">
    <property type="protein sequence ID" value="AFK52042.1"/>
    <property type="molecule type" value="Genomic_DNA"/>
</dbReference>
<feature type="transmembrane region" description="Helical" evidence="5">
    <location>
        <begin position="392"/>
        <end position="413"/>
    </location>
</feature>
<evidence type="ECO:0000256" key="5">
    <source>
        <dbReference type="SAM" id="Phobius"/>
    </source>
</evidence>
<evidence type="ECO:0000313" key="6">
    <source>
        <dbReference type="EMBL" id="AFK52042.1"/>
    </source>
</evidence>
<proteinExistence type="predicted"/>
<keyword evidence="7" id="KW-1185">Reference proteome</keyword>
<protein>
    <submittedName>
        <fullName evidence="6">Major facilitator superfamily MFS_1</fullName>
    </submittedName>
</protein>
<dbReference type="GO" id="GO:0022857">
    <property type="term" value="F:transmembrane transporter activity"/>
    <property type="evidence" value="ECO:0007669"/>
    <property type="project" value="InterPro"/>
</dbReference>
<keyword evidence="3 5" id="KW-0472">Membrane</keyword>
<feature type="transmembrane region" description="Helical" evidence="5">
    <location>
        <begin position="20"/>
        <end position="41"/>
    </location>
</feature>
<keyword evidence="2 5" id="KW-1133">Transmembrane helix</keyword>
<dbReference type="Pfam" id="PF07690">
    <property type="entry name" value="MFS_1"/>
    <property type="match status" value="1"/>
</dbReference>
<feature type="transmembrane region" description="Helical" evidence="5">
    <location>
        <begin position="181"/>
        <end position="200"/>
    </location>
</feature>
<feature type="transmembrane region" description="Helical" evidence="5">
    <location>
        <begin position="117"/>
        <end position="139"/>
    </location>
</feature>
<feature type="transmembrane region" description="Helical" evidence="5">
    <location>
        <begin position="326"/>
        <end position="354"/>
    </location>
</feature>
<evidence type="ECO:0000256" key="2">
    <source>
        <dbReference type="ARBA" id="ARBA00022989"/>
    </source>
</evidence>
<keyword evidence="1 5" id="KW-0812">Transmembrane</keyword>
<name>I3TH04_TISMK</name>
<dbReference type="NCBIfam" id="NF033733">
    <property type="entry name" value="MFS_ArsK"/>
    <property type="match status" value="1"/>
</dbReference>
<feature type="region of interest" description="Disordered" evidence="4">
    <location>
        <begin position="209"/>
        <end position="229"/>
    </location>
</feature>
<feature type="transmembrane region" description="Helical" evidence="5">
    <location>
        <begin position="92"/>
        <end position="111"/>
    </location>
</feature>
<feature type="transmembrane region" description="Helical" evidence="5">
    <location>
        <begin position="236"/>
        <end position="255"/>
    </location>
</feature>
<dbReference type="InterPro" id="IPR011701">
    <property type="entry name" value="MFS"/>
</dbReference>
<reference evidence="6 7" key="1">
    <citation type="journal article" date="2012" name="J. Am. Chem. Soc.">
        <title>Bacterial biosynthesis and maturation of the didemnin anti-cancer agents.</title>
        <authorList>
            <person name="Xu Y."/>
            <person name="Kersten R.D."/>
            <person name="Nam S.J."/>
            <person name="Lu L."/>
            <person name="Al-Suwailem A.M."/>
            <person name="Zheng H."/>
            <person name="Fenical W."/>
            <person name="Dorrestein P.C."/>
            <person name="Moore B.S."/>
            <person name="Qian P.Y."/>
        </authorList>
    </citation>
    <scope>NUCLEOTIDE SEQUENCE [LARGE SCALE GENOMIC DNA]</scope>
    <source>
        <strain evidence="6 7">KA081020-065</strain>
    </source>
</reference>
<dbReference type="STRING" id="1110502.TMO_0203"/>
<dbReference type="Proteomes" id="UP000005258">
    <property type="component" value="Chromosome"/>
</dbReference>
<accession>I3TH04</accession>
<organism evidence="6 7">
    <name type="scientific">Tistrella mobilis (strain KA081020-065)</name>
    <dbReference type="NCBI Taxonomy" id="1110502"/>
    <lineage>
        <taxon>Bacteria</taxon>
        <taxon>Pseudomonadati</taxon>
        <taxon>Pseudomonadota</taxon>
        <taxon>Alphaproteobacteria</taxon>
        <taxon>Geminicoccales</taxon>
        <taxon>Geminicoccaceae</taxon>
        <taxon>Tistrella</taxon>
    </lineage>
</organism>
<dbReference type="AlphaFoldDB" id="I3TH04"/>
<dbReference type="eggNOG" id="COG2814">
    <property type="taxonomic scope" value="Bacteria"/>
</dbReference>
<feature type="transmembrane region" description="Helical" evidence="5">
    <location>
        <begin position="151"/>
        <end position="169"/>
    </location>
</feature>
<feature type="transmembrane region" description="Helical" evidence="5">
    <location>
        <begin position="261"/>
        <end position="278"/>
    </location>
</feature>
<feature type="transmembrane region" description="Helical" evidence="5">
    <location>
        <begin position="366"/>
        <end position="386"/>
    </location>
</feature>
<sequence>MRAGQRGRRLMQILTERSDVRAWSDIAALGLTQIIGYGTLYYSFGILAPAMARDLGWPEEWVFGALSIALLTGGLIAPWSGRWIDRFGAGRVMTAGSVTAVLALAVCAAAPSGFTFLPALIAIEIASTMVQYGAAFPLLVQRHPRTAQRSIVWLTLIAGFASTLFWPFTSWLHGFMSWREVYIVFAALNLMLCVPLHAWLSRPAEADPKTLRAGQPASDPPESPQGSVAPANRRTAFILMAAAFAFQSFVSSAVLVHMLPMLGSLGLGVIGVTVGALFGPSQVASRLINMIFGRNLSQLILAAVAAALLPGALVLLTLTAPSIAGAMAFAVLFGMGNGLYSIVGGTLPLALFGADGYGRRQGQIMSVRLIVGSVAPFAFALIMHQLGIHTALGMSAGLGFCAVAALAMVAVLLRRTAMPASTASAVP</sequence>
<evidence type="ECO:0000313" key="7">
    <source>
        <dbReference type="Proteomes" id="UP000005258"/>
    </source>
</evidence>
<feature type="transmembrane region" description="Helical" evidence="5">
    <location>
        <begin position="61"/>
        <end position="80"/>
    </location>
</feature>
<feature type="transmembrane region" description="Helical" evidence="5">
    <location>
        <begin position="299"/>
        <end position="320"/>
    </location>
</feature>
<dbReference type="PATRIC" id="fig|1110502.3.peg.211"/>